<name>A0A2K3DNF8_CHLRE</name>
<dbReference type="Gramene" id="PNW82052">
    <property type="protein sequence ID" value="PNW82052"/>
    <property type="gene ID" value="CHLRE_06g271750v5"/>
</dbReference>
<organism evidence="1 2">
    <name type="scientific">Chlamydomonas reinhardtii</name>
    <name type="common">Chlamydomonas smithii</name>
    <dbReference type="NCBI Taxonomy" id="3055"/>
    <lineage>
        <taxon>Eukaryota</taxon>
        <taxon>Viridiplantae</taxon>
        <taxon>Chlorophyta</taxon>
        <taxon>core chlorophytes</taxon>
        <taxon>Chlorophyceae</taxon>
        <taxon>CS clade</taxon>
        <taxon>Chlamydomonadales</taxon>
        <taxon>Chlamydomonadaceae</taxon>
        <taxon>Chlamydomonas</taxon>
    </lineage>
</organism>
<evidence type="ECO:0000313" key="1">
    <source>
        <dbReference type="EMBL" id="PNW82052.1"/>
    </source>
</evidence>
<dbReference type="ExpressionAtlas" id="A0A2K3DNF8">
    <property type="expression patterns" value="differential"/>
</dbReference>
<sequence>MSVIERTYIFQQSRAELAALIEPQLFEAIHNSEQFRSPLPGRWQFGLVNNEMFVDLRLALDGPGVLHAIHDDGLIEFHYRVRATGMHRKHWVLPWKWGWRDVQRETIATATLVVTLRLSLTAGPIKEAACTVSGSGRLQDTAVHYDMVPVSLVVLAAGGALVGGALYGAIADAIRTAVQSKAMAVDVQRSVSVPLWDKVIVAAAAAGVPARALAWVELVEGGSSVRGEGGARLLVEVAWRAKVSAALGAVLQVAGMVAGRPIV</sequence>
<proteinExistence type="predicted"/>
<protein>
    <submittedName>
        <fullName evidence="1">Uncharacterized protein</fullName>
    </submittedName>
</protein>
<dbReference type="GeneID" id="5721827"/>
<dbReference type="Proteomes" id="UP000006906">
    <property type="component" value="Chromosome 6"/>
</dbReference>
<dbReference type="PaxDb" id="3055-EDP08192"/>
<evidence type="ECO:0000313" key="2">
    <source>
        <dbReference type="Proteomes" id="UP000006906"/>
    </source>
</evidence>
<dbReference type="RefSeq" id="XP_042923659.1">
    <property type="nucleotide sequence ID" value="XM_043062952.1"/>
</dbReference>
<dbReference type="InParanoid" id="A0A2K3DNF8"/>
<gene>
    <name evidence="1" type="ORF">CHLRE_06g271750v5</name>
</gene>
<accession>A0A2K3DNF8</accession>
<dbReference type="KEGG" id="cre:CHLRE_06g271750v5"/>
<dbReference type="EMBL" id="CM008967">
    <property type="protein sequence ID" value="PNW82052.1"/>
    <property type="molecule type" value="Genomic_DNA"/>
</dbReference>
<dbReference type="AlphaFoldDB" id="A0A2K3DNF8"/>
<reference evidence="1 2" key="1">
    <citation type="journal article" date="2007" name="Science">
        <title>The Chlamydomonas genome reveals the evolution of key animal and plant functions.</title>
        <authorList>
            <person name="Merchant S.S."/>
            <person name="Prochnik S.E."/>
            <person name="Vallon O."/>
            <person name="Harris E.H."/>
            <person name="Karpowicz S.J."/>
            <person name="Witman G.B."/>
            <person name="Terry A."/>
            <person name="Salamov A."/>
            <person name="Fritz-Laylin L.K."/>
            <person name="Marechal-Drouard L."/>
            <person name="Marshall W.F."/>
            <person name="Qu L.H."/>
            <person name="Nelson D.R."/>
            <person name="Sanderfoot A.A."/>
            <person name="Spalding M.H."/>
            <person name="Kapitonov V.V."/>
            <person name="Ren Q."/>
            <person name="Ferris P."/>
            <person name="Lindquist E."/>
            <person name="Shapiro H."/>
            <person name="Lucas S.M."/>
            <person name="Grimwood J."/>
            <person name="Schmutz J."/>
            <person name="Cardol P."/>
            <person name="Cerutti H."/>
            <person name="Chanfreau G."/>
            <person name="Chen C.L."/>
            <person name="Cognat V."/>
            <person name="Croft M.T."/>
            <person name="Dent R."/>
            <person name="Dutcher S."/>
            <person name="Fernandez E."/>
            <person name="Fukuzawa H."/>
            <person name="Gonzalez-Ballester D."/>
            <person name="Gonzalez-Halphen D."/>
            <person name="Hallmann A."/>
            <person name="Hanikenne M."/>
            <person name="Hippler M."/>
            <person name="Inwood W."/>
            <person name="Jabbari K."/>
            <person name="Kalanon M."/>
            <person name="Kuras R."/>
            <person name="Lefebvre P.A."/>
            <person name="Lemaire S.D."/>
            <person name="Lobanov A.V."/>
            <person name="Lohr M."/>
            <person name="Manuell A."/>
            <person name="Meier I."/>
            <person name="Mets L."/>
            <person name="Mittag M."/>
            <person name="Mittelmeier T."/>
            <person name="Moroney J.V."/>
            <person name="Moseley J."/>
            <person name="Napoli C."/>
            <person name="Nedelcu A.M."/>
            <person name="Niyogi K."/>
            <person name="Novoselov S.V."/>
            <person name="Paulsen I.T."/>
            <person name="Pazour G."/>
            <person name="Purton S."/>
            <person name="Ral J.P."/>
            <person name="Riano-Pachon D.M."/>
            <person name="Riekhof W."/>
            <person name="Rymarquis L."/>
            <person name="Schroda M."/>
            <person name="Stern D."/>
            <person name="Umen J."/>
            <person name="Willows R."/>
            <person name="Wilson N."/>
            <person name="Zimmer S.L."/>
            <person name="Allmer J."/>
            <person name="Balk J."/>
            <person name="Bisova K."/>
            <person name="Chen C.J."/>
            <person name="Elias M."/>
            <person name="Gendler K."/>
            <person name="Hauser C."/>
            <person name="Lamb M.R."/>
            <person name="Ledford H."/>
            <person name="Long J.C."/>
            <person name="Minagawa J."/>
            <person name="Page M.D."/>
            <person name="Pan J."/>
            <person name="Pootakham W."/>
            <person name="Roje S."/>
            <person name="Rose A."/>
            <person name="Stahlberg E."/>
            <person name="Terauchi A.M."/>
            <person name="Yang P."/>
            <person name="Ball S."/>
            <person name="Bowler C."/>
            <person name="Dieckmann C.L."/>
            <person name="Gladyshev V.N."/>
            <person name="Green P."/>
            <person name="Jorgensen R."/>
            <person name="Mayfield S."/>
            <person name="Mueller-Roeber B."/>
            <person name="Rajamani S."/>
            <person name="Sayre R.T."/>
            <person name="Brokstein P."/>
            <person name="Dubchak I."/>
            <person name="Goodstein D."/>
            <person name="Hornick L."/>
            <person name="Huang Y.W."/>
            <person name="Jhaveri J."/>
            <person name="Luo Y."/>
            <person name="Martinez D."/>
            <person name="Ngau W.C."/>
            <person name="Otillar B."/>
            <person name="Poliakov A."/>
            <person name="Porter A."/>
            <person name="Szajkowski L."/>
            <person name="Werner G."/>
            <person name="Zhou K."/>
            <person name="Grigoriev I.V."/>
            <person name="Rokhsar D.S."/>
            <person name="Grossman A.R."/>
        </authorList>
    </citation>
    <scope>NUCLEOTIDE SEQUENCE [LARGE SCALE GENOMIC DNA]</scope>
    <source>
        <strain evidence="2">CC-503</strain>
    </source>
</reference>
<keyword evidence="2" id="KW-1185">Reference proteome</keyword>